<reference evidence="1" key="1">
    <citation type="submission" date="2022-12" db="EMBL/GenBank/DDBJ databases">
        <authorList>
            <person name="Alioto T."/>
            <person name="Alioto T."/>
            <person name="Gomez Garrido J."/>
        </authorList>
    </citation>
    <scope>NUCLEOTIDE SEQUENCE</scope>
</reference>
<dbReference type="AlphaFoldDB" id="A0AA35PSR8"/>
<gene>
    <name evidence="1" type="ORF">PODLI_1B036545</name>
</gene>
<dbReference type="Proteomes" id="UP001178461">
    <property type="component" value="Chromosome 17"/>
</dbReference>
<proteinExistence type="predicted"/>
<protein>
    <submittedName>
        <fullName evidence="1">Uncharacterized protein</fullName>
    </submittedName>
</protein>
<accession>A0AA35PSR8</accession>
<evidence type="ECO:0000313" key="1">
    <source>
        <dbReference type="EMBL" id="CAI5796538.1"/>
    </source>
</evidence>
<name>A0AA35PSR8_9SAUR</name>
<evidence type="ECO:0000313" key="2">
    <source>
        <dbReference type="Proteomes" id="UP001178461"/>
    </source>
</evidence>
<dbReference type="EMBL" id="OX395142">
    <property type="protein sequence ID" value="CAI5796538.1"/>
    <property type="molecule type" value="Genomic_DNA"/>
</dbReference>
<organism evidence="1 2">
    <name type="scientific">Podarcis lilfordi</name>
    <name type="common">Lilford's wall lizard</name>
    <dbReference type="NCBI Taxonomy" id="74358"/>
    <lineage>
        <taxon>Eukaryota</taxon>
        <taxon>Metazoa</taxon>
        <taxon>Chordata</taxon>
        <taxon>Craniata</taxon>
        <taxon>Vertebrata</taxon>
        <taxon>Euteleostomi</taxon>
        <taxon>Lepidosauria</taxon>
        <taxon>Squamata</taxon>
        <taxon>Bifurcata</taxon>
        <taxon>Unidentata</taxon>
        <taxon>Episquamata</taxon>
        <taxon>Laterata</taxon>
        <taxon>Lacertibaenia</taxon>
        <taxon>Lacertidae</taxon>
        <taxon>Podarcis</taxon>
    </lineage>
</organism>
<sequence>MGMTQRPISATWRLIKEQLPLQLSKADRLILLQQVQSQLVEMARYSWSLRMH</sequence>
<keyword evidence="2" id="KW-1185">Reference proteome</keyword>